<feature type="compositionally biased region" description="Low complexity" evidence="1">
    <location>
        <begin position="15"/>
        <end position="28"/>
    </location>
</feature>
<dbReference type="EMBL" id="SMMG02000004">
    <property type="protein sequence ID" value="KAA3477600.1"/>
    <property type="molecule type" value="Genomic_DNA"/>
</dbReference>
<feature type="region of interest" description="Disordered" evidence="1">
    <location>
        <begin position="62"/>
        <end position="91"/>
    </location>
</feature>
<dbReference type="Proteomes" id="UP000325315">
    <property type="component" value="Unassembled WGS sequence"/>
</dbReference>
<sequence>MSSNQARAEPEEAESNASASIQRAASSSGRPVSEGRSDEAKQAFFQMMNEWFTEYLRTNLVVQQPPPPAPQPVPEMPQGAEPVRTDKPPVDKIRKYGAEEFRATADNDPEKAEFLLETTIKVLDELSCTPVECLKCAVSLLKDTAYHWWNTITSIVPRENIT</sequence>
<proteinExistence type="predicted"/>
<accession>A0A5B6W7G3</accession>
<evidence type="ECO:0000313" key="2">
    <source>
        <dbReference type="EMBL" id="KAA3477600.1"/>
    </source>
</evidence>
<feature type="compositionally biased region" description="Pro residues" evidence="1">
    <location>
        <begin position="64"/>
        <end position="75"/>
    </location>
</feature>
<reference evidence="3" key="1">
    <citation type="journal article" date="2019" name="Plant Biotechnol. J.">
        <title>Genome sequencing of the Australian wild diploid species Gossypium australe highlights disease resistance and delayed gland morphogenesis.</title>
        <authorList>
            <person name="Cai Y."/>
            <person name="Cai X."/>
            <person name="Wang Q."/>
            <person name="Wang P."/>
            <person name="Zhang Y."/>
            <person name="Cai C."/>
            <person name="Xu Y."/>
            <person name="Wang K."/>
            <person name="Zhou Z."/>
            <person name="Wang C."/>
            <person name="Geng S."/>
            <person name="Li B."/>
            <person name="Dong Q."/>
            <person name="Hou Y."/>
            <person name="Wang H."/>
            <person name="Ai P."/>
            <person name="Liu Z."/>
            <person name="Yi F."/>
            <person name="Sun M."/>
            <person name="An G."/>
            <person name="Cheng J."/>
            <person name="Zhang Y."/>
            <person name="Shi Q."/>
            <person name="Xie Y."/>
            <person name="Shi X."/>
            <person name="Chang Y."/>
            <person name="Huang F."/>
            <person name="Chen Y."/>
            <person name="Hong S."/>
            <person name="Mi L."/>
            <person name="Sun Q."/>
            <person name="Zhang L."/>
            <person name="Zhou B."/>
            <person name="Peng R."/>
            <person name="Zhang X."/>
            <person name="Liu F."/>
        </authorList>
    </citation>
    <scope>NUCLEOTIDE SEQUENCE [LARGE SCALE GENOMIC DNA]</scope>
    <source>
        <strain evidence="3">cv. PA1801</strain>
    </source>
</reference>
<organism evidence="2 3">
    <name type="scientific">Gossypium australe</name>
    <dbReference type="NCBI Taxonomy" id="47621"/>
    <lineage>
        <taxon>Eukaryota</taxon>
        <taxon>Viridiplantae</taxon>
        <taxon>Streptophyta</taxon>
        <taxon>Embryophyta</taxon>
        <taxon>Tracheophyta</taxon>
        <taxon>Spermatophyta</taxon>
        <taxon>Magnoliopsida</taxon>
        <taxon>eudicotyledons</taxon>
        <taxon>Gunneridae</taxon>
        <taxon>Pentapetalae</taxon>
        <taxon>rosids</taxon>
        <taxon>malvids</taxon>
        <taxon>Malvales</taxon>
        <taxon>Malvaceae</taxon>
        <taxon>Malvoideae</taxon>
        <taxon>Gossypium</taxon>
    </lineage>
</organism>
<keyword evidence="3" id="KW-1185">Reference proteome</keyword>
<dbReference type="AlphaFoldDB" id="A0A5B6W7G3"/>
<feature type="region of interest" description="Disordered" evidence="1">
    <location>
        <begin position="1"/>
        <end position="38"/>
    </location>
</feature>
<evidence type="ECO:0000256" key="1">
    <source>
        <dbReference type="SAM" id="MobiDB-lite"/>
    </source>
</evidence>
<gene>
    <name evidence="2" type="ORF">EPI10_011479</name>
</gene>
<protein>
    <submittedName>
        <fullName evidence="2">Protein MCM10</fullName>
    </submittedName>
</protein>
<comment type="caution">
    <text evidence="2">The sequence shown here is derived from an EMBL/GenBank/DDBJ whole genome shotgun (WGS) entry which is preliminary data.</text>
</comment>
<name>A0A5B6W7G3_9ROSI</name>
<evidence type="ECO:0000313" key="3">
    <source>
        <dbReference type="Proteomes" id="UP000325315"/>
    </source>
</evidence>